<dbReference type="Gene3D" id="3.40.50.300">
    <property type="entry name" value="P-loop containing nucleotide triphosphate hydrolases"/>
    <property type="match status" value="1"/>
</dbReference>
<evidence type="ECO:0000313" key="5">
    <source>
        <dbReference type="Proteomes" id="UP001597181"/>
    </source>
</evidence>
<name>A0ABW3TN72_9MICO</name>
<feature type="region of interest" description="Disordered" evidence="1">
    <location>
        <begin position="600"/>
        <end position="621"/>
    </location>
</feature>
<organism evidence="4 5">
    <name type="scientific">Leucobacter albus</name>
    <dbReference type="NCBI Taxonomy" id="272210"/>
    <lineage>
        <taxon>Bacteria</taxon>
        <taxon>Bacillati</taxon>
        <taxon>Actinomycetota</taxon>
        <taxon>Actinomycetes</taxon>
        <taxon>Micrococcales</taxon>
        <taxon>Microbacteriaceae</taxon>
        <taxon>Leucobacter</taxon>
    </lineage>
</organism>
<keyword evidence="2" id="KW-1133">Transmembrane helix</keyword>
<accession>A0ABW3TN72</accession>
<comment type="caution">
    <text evidence="4">The sequence shown here is derived from an EMBL/GenBank/DDBJ whole genome shotgun (WGS) entry which is preliminary data.</text>
</comment>
<keyword evidence="2" id="KW-0812">Transmembrane</keyword>
<dbReference type="Pfam" id="PF00350">
    <property type="entry name" value="Dynamin_N"/>
    <property type="match status" value="1"/>
</dbReference>
<dbReference type="PANTHER" id="PTHR43681">
    <property type="entry name" value="TRANSMEMBRANE GTPASE FZO"/>
    <property type="match status" value="1"/>
</dbReference>
<dbReference type="InterPro" id="IPR027417">
    <property type="entry name" value="P-loop_NTPase"/>
</dbReference>
<evidence type="ECO:0000256" key="2">
    <source>
        <dbReference type="SAM" id="Phobius"/>
    </source>
</evidence>
<dbReference type="InterPro" id="IPR045063">
    <property type="entry name" value="Dynamin_N"/>
</dbReference>
<gene>
    <name evidence="4" type="ORF">ACFQ3U_06010</name>
</gene>
<dbReference type="EMBL" id="JBHTLY010000002">
    <property type="protein sequence ID" value="MFD1201443.1"/>
    <property type="molecule type" value="Genomic_DNA"/>
</dbReference>
<evidence type="ECO:0000259" key="3">
    <source>
        <dbReference type="Pfam" id="PF00350"/>
    </source>
</evidence>
<dbReference type="Proteomes" id="UP001597181">
    <property type="component" value="Unassembled WGS sequence"/>
</dbReference>
<dbReference type="PANTHER" id="PTHR43681:SF1">
    <property type="entry name" value="SARCALUMENIN"/>
    <property type="match status" value="1"/>
</dbReference>
<proteinExistence type="predicted"/>
<keyword evidence="2" id="KW-0472">Membrane</keyword>
<dbReference type="InterPro" id="IPR051943">
    <property type="entry name" value="TRAFAC_Dynamin-like_GTPase"/>
</dbReference>
<reference evidence="5" key="1">
    <citation type="journal article" date="2019" name="Int. J. Syst. Evol. Microbiol.">
        <title>The Global Catalogue of Microorganisms (GCM) 10K type strain sequencing project: providing services to taxonomists for standard genome sequencing and annotation.</title>
        <authorList>
            <consortium name="The Broad Institute Genomics Platform"/>
            <consortium name="The Broad Institute Genome Sequencing Center for Infectious Disease"/>
            <person name="Wu L."/>
            <person name="Ma J."/>
        </authorList>
    </citation>
    <scope>NUCLEOTIDE SEQUENCE [LARGE SCALE GENOMIC DNA]</scope>
    <source>
        <strain evidence="5">CCUG 50213</strain>
    </source>
</reference>
<feature type="transmembrane region" description="Helical" evidence="2">
    <location>
        <begin position="466"/>
        <end position="497"/>
    </location>
</feature>
<dbReference type="RefSeq" id="WP_343958223.1">
    <property type="nucleotide sequence ID" value="NZ_BAAAKZ010000002.1"/>
</dbReference>
<keyword evidence="5" id="KW-1185">Reference proteome</keyword>
<protein>
    <submittedName>
        <fullName evidence="4">Dynamin family protein</fullName>
    </submittedName>
</protein>
<sequence>MTHPTQAATSLAAVIDEMTATAQRSGRPDLAERLAAAAASVADSSVRVVVVGQFKQGKSALVNALVTAQVCPIDDVIATSVPTVVRWGERLTATLITELTGEDQVIRTAIDPAELRAHVTELAGDTGTFGNLRAEVTLPRRVLESGLVFVDTPGVGRTQSRAATNLTLLPQADVVVVVTDATQELTEPELAFLSHAAELCPRLTCVVSKSDLQHNWRAVVEANTEHLVAAGIEAQMLVTSAVIHNLAVQRQDRELLAEAGVTALARHLHSQWSSVLAERYRLAVEEIRSVGGLLAMVVNAELEVLANPENGAAVIVDLTQAEERAERLTRQSARWQQTLADGSIELIDDIEFDLRDRLRAVGREADQLIESSDPGKSWDDIGTWLAESVTQAVADNFVWAHTRSMHLADVVSQHFVIDGRASVPGLSLAGSEKALRAIGSLDYVESDALSIGQKLMIGLKGSYGGVLMFGLMTTLAGMALVNPISVAAGLIMGGFAYRNEAKQRLEHRRNEAKHAVRRLIDEAIFQVSKESRDRLNGVKRVLRDHFISAAEDFKQSLAESMRRAKSGAAMPPTERATRVAKLRRELRELQLLGDRADASLAGTPRVSETDGQPVVQERRAL</sequence>
<feature type="domain" description="Dynamin N-terminal" evidence="3">
    <location>
        <begin position="48"/>
        <end position="200"/>
    </location>
</feature>
<evidence type="ECO:0000256" key="1">
    <source>
        <dbReference type="SAM" id="MobiDB-lite"/>
    </source>
</evidence>
<dbReference type="SUPFAM" id="SSF52540">
    <property type="entry name" value="P-loop containing nucleoside triphosphate hydrolases"/>
    <property type="match status" value="1"/>
</dbReference>
<evidence type="ECO:0000313" key="4">
    <source>
        <dbReference type="EMBL" id="MFD1201443.1"/>
    </source>
</evidence>